<dbReference type="PANTHER" id="PTHR24171">
    <property type="entry name" value="ANKYRIN REPEAT DOMAIN-CONTAINING PROTEIN 39-RELATED"/>
    <property type="match status" value="1"/>
</dbReference>
<dbReference type="InterPro" id="IPR002110">
    <property type="entry name" value="Ankyrin_rpt"/>
</dbReference>
<dbReference type="PROSITE" id="PS50297">
    <property type="entry name" value="ANK_REP_REGION"/>
    <property type="match status" value="1"/>
</dbReference>
<dbReference type="Proteomes" id="UP000011014">
    <property type="component" value="Unassembled WGS sequence"/>
</dbReference>
<feature type="repeat" description="ANK" evidence="3">
    <location>
        <begin position="48"/>
        <end position="80"/>
    </location>
</feature>
<sequence length="93" mass="10250">MSEPNSIQKCDEAKRTALHWAVDREHFDVVEFLLSKTCFSLVNAADEDGCTALHYAATSESEKIAKILVRFGADPNICDNDGETPLSIAPSFF</sequence>
<name>E4Y977_OIKDI</name>
<evidence type="ECO:0000256" key="3">
    <source>
        <dbReference type="PROSITE-ProRule" id="PRU00023"/>
    </source>
</evidence>
<accession>E4Y977</accession>
<dbReference type="Gene3D" id="1.25.40.20">
    <property type="entry name" value="Ankyrin repeat-containing domain"/>
    <property type="match status" value="1"/>
</dbReference>
<keyword evidence="1" id="KW-0677">Repeat</keyword>
<dbReference type="AlphaFoldDB" id="E4Y977"/>
<protein>
    <submittedName>
        <fullName evidence="4">Uncharacterized protein</fullName>
    </submittedName>
</protein>
<dbReference type="Pfam" id="PF12796">
    <property type="entry name" value="Ank_2"/>
    <property type="match status" value="1"/>
</dbReference>
<gene>
    <name evidence="4" type="ORF">GSOID_T00029413001</name>
</gene>
<dbReference type="PROSITE" id="PS50088">
    <property type="entry name" value="ANK_REPEAT"/>
    <property type="match status" value="1"/>
</dbReference>
<proteinExistence type="predicted"/>
<dbReference type="SUPFAM" id="SSF48403">
    <property type="entry name" value="Ankyrin repeat"/>
    <property type="match status" value="1"/>
</dbReference>
<evidence type="ECO:0000313" key="4">
    <source>
        <dbReference type="EMBL" id="CBY32114.1"/>
    </source>
</evidence>
<dbReference type="InterPro" id="IPR036770">
    <property type="entry name" value="Ankyrin_rpt-contain_sf"/>
</dbReference>
<dbReference type="EMBL" id="FN654334">
    <property type="protein sequence ID" value="CBY32114.1"/>
    <property type="molecule type" value="Genomic_DNA"/>
</dbReference>
<keyword evidence="2 3" id="KW-0040">ANK repeat</keyword>
<organism evidence="4">
    <name type="scientific">Oikopleura dioica</name>
    <name type="common">Tunicate</name>
    <dbReference type="NCBI Taxonomy" id="34765"/>
    <lineage>
        <taxon>Eukaryota</taxon>
        <taxon>Metazoa</taxon>
        <taxon>Chordata</taxon>
        <taxon>Tunicata</taxon>
        <taxon>Appendicularia</taxon>
        <taxon>Copelata</taxon>
        <taxon>Oikopleuridae</taxon>
        <taxon>Oikopleura</taxon>
    </lineage>
</organism>
<evidence type="ECO:0000256" key="2">
    <source>
        <dbReference type="ARBA" id="ARBA00023043"/>
    </source>
</evidence>
<reference evidence="4" key="1">
    <citation type="journal article" date="2010" name="Science">
        <title>Plasticity of animal genome architecture unmasked by rapid evolution of a pelagic tunicate.</title>
        <authorList>
            <person name="Denoeud F."/>
            <person name="Henriet S."/>
            <person name="Mungpakdee S."/>
            <person name="Aury J.M."/>
            <person name="Da Silva C."/>
            <person name="Brinkmann H."/>
            <person name="Mikhaleva J."/>
            <person name="Olsen L.C."/>
            <person name="Jubin C."/>
            <person name="Canestro C."/>
            <person name="Bouquet J.M."/>
            <person name="Danks G."/>
            <person name="Poulain J."/>
            <person name="Campsteijn C."/>
            <person name="Adamski M."/>
            <person name="Cross I."/>
            <person name="Yadetie F."/>
            <person name="Muffato M."/>
            <person name="Louis A."/>
            <person name="Butcher S."/>
            <person name="Tsagkogeorga G."/>
            <person name="Konrad A."/>
            <person name="Singh S."/>
            <person name="Jensen M.F."/>
            <person name="Cong E.H."/>
            <person name="Eikeseth-Otteraa H."/>
            <person name="Noel B."/>
            <person name="Anthouard V."/>
            <person name="Porcel B.M."/>
            <person name="Kachouri-Lafond R."/>
            <person name="Nishino A."/>
            <person name="Ugolini M."/>
            <person name="Chourrout P."/>
            <person name="Nishida H."/>
            <person name="Aasland R."/>
            <person name="Huzurbazar S."/>
            <person name="Westhof E."/>
            <person name="Delsuc F."/>
            <person name="Lehrach H."/>
            <person name="Reinhardt R."/>
            <person name="Weissenbach J."/>
            <person name="Roy S.W."/>
            <person name="Artiguenave F."/>
            <person name="Postlethwait J.H."/>
            <person name="Manak J.R."/>
            <person name="Thompson E.M."/>
            <person name="Jaillon O."/>
            <person name="Du Pasquier L."/>
            <person name="Boudinot P."/>
            <person name="Liberles D.A."/>
            <person name="Volff J.N."/>
            <person name="Philippe H."/>
            <person name="Lenhard B."/>
            <person name="Roest Crollius H."/>
            <person name="Wincker P."/>
            <person name="Chourrout D."/>
        </authorList>
    </citation>
    <scope>NUCLEOTIDE SEQUENCE [LARGE SCALE GENOMIC DNA]</scope>
</reference>
<dbReference type="SMART" id="SM00248">
    <property type="entry name" value="ANK"/>
    <property type="match status" value="2"/>
</dbReference>
<evidence type="ECO:0000256" key="1">
    <source>
        <dbReference type="ARBA" id="ARBA00022737"/>
    </source>
</evidence>